<evidence type="ECO:0000256" key="10">
    <source>
        <dbReference type="ARBA" id="ARBA00022840"/>
    </source>
</evidence>
<accession>A0A011WNX0</accession>
<dbReference type="CDD" id="cd00075">
    <property type="entry name" value="HATPase"/>
    <property type="match status" value="1"/>
</dbReference>
<dbReference type="Gene3D" id="1.10.287.130">
    <property type="match status" value="1"/>
</dbReference>
<dbReference type="GO" id="GO:0000155">
    <property type="term" value="F:phosphorelay sensor kinase activity"/>
    <property type="evidence" value="ECO:0007669"/>
    <property type="project" value="InterPro"/>
</dbReference>
<evidence type="ECO:0000256" key="8">
    <source>
        <dbReference type="ARBA" id="ARBA00022741"/>
    </source>
</evidence>
<dbReference type="SMART" id="SM00387">
    <property type="entry name" value="HATPase_c"/>
    <property type="match status" value="1"/>
</dbReference>
<reference evidence="16 18" key="1">
    <citation type="submission" date="2013-06" db="EMBL/GenBank/DDBJ databases">
        <title>Rumen cellulosomics: divergent fiber-degrading strategies revealed by comparative genome-wide analysis of six Ruminococcal strains.</title>
        <authorList>
            <person name="Dassa B."/>
            <person name="Borovok I."/>
            <person name="Lamed R."/>
            <person name="Flint H."/>
            <person name="Yeoman C.J."/>
            <person name="White B."/>
            <person name="Bayer E.A."/>
        </authorList>
    </citation>
    <scope>NUCLEOTIDE SEQUENCE [LARGE SCALE GENOMIC DNA]</scope>
    <source>
        <strain evidence="16 18">SY3</strain>
    </source>
</reference>
<keyword evidence="18" id="KW-1185">Reference proteome</keyword>
<dbReference type="EMBL" id="JEOB01000004">
    <property type="protein sequence ID" value="EXM38700.1"/>
    <property type="molecule type" value="Genomic_DNA"/>
</dbReference>
<evidence type="ECO:0000256" key="13">
    <source>
        <dbReference type="ARBA" id="ARBA00023136"/>
    </source>
</evidence>
<dbReference type="AlphaFoldDB" id="A0A011WNX0"/>
<dbReference type="InterPro" id="IPR005467">
    <property type="entry name" value="His_kinase_dom"/>
</dbReference>
<keyword evidence="7" id="KW-0812">Transmembrane</keyword>
<evidence type="ECO:0000259" key="15">
    <source>
        <dbReference type="PROSITE" id="PS50109"/>
    </source>
</evidence>
<keyword evidence="6" id="KW-0808">Transferase</keyword>
<protein>
    <recommendedName>
        <fullName evidence="3">histidine kinase</fullName>
        <ecNumber evidence="3">2.7.13.3</ecNumber>
    </recommendedName>
</protein>
<evidence type="ECO:0000256" key="14">
    <source>
        <dbReference type="SAM" id="Coils"/>
    </source>
</evidence>
<dbReference type="PANTHER" id="PTHR45528">
    <property type="entry name" value="SENSOR HISTIDINE KINASE CPXA"/>
    <property type="match status" value="1"/>
</dbReference>
<dbReference type="RefSeq" id="WP_037286771.1">
    <property type="nucleotide sequence ID" value="NZ_JEOB01000002.1"/>
</dbReference>
<keyword evidence="10" id="KW-0067">ATP-binding</keyword>
<feature type="domain" description="Histidine kinase" evidence="15">
    <location>
        <begin position="86"/>
        <end position="293"/>
    </location>
</feature>
<dbReference type="PRINTS" id="PR00344">
    <property type="entry name" value="BCTRLSENSOR"/>
</dbReference>
<dbReference type="GO" id="GO:0005524">
    <property type="term" value="F:ATP binding"/>
    <property type="evidence" value="ECO:0007669"/>
    <property type="project" value="UniProtKB-KW"/>
</dbReference>
<keyword evidence="11" id="KW-1133">Transmembrane helix</keyword>
<evidence type="ECO:0000313" key="16">
    <source>
        <dbReference type="EMBL" id="EXM38700.1"/>
    </source>
</evidence>
<dbReference type="Gene3D" id="3.30.565.10">
    <property type="entry name" value="Histidine kinase-like ATPase, C-terminal domain"/>
    <property type="match status" value="1"/>
</dbReference>
<sequence>MTAAVIILSVILAVVTALFMLEKKELANIAKQLAELRDQDTNRLINGENGMADKLIVEINSMLKEIRETKAEYKKKNHSLEQMITNVSHDLRTPLTSAMGYIDLIQHSNLSEEEKRRELAIIENRLIRLQELINSFFELWKIISCGKSPERSNIDIVAVLEEAIVHYYDDYCGRDRQIVFNCTQRKRMVSSNRNMLLRIFDNLIGNALKHGEGDLTITVIESDELRITFENIPISQDIDTEHIFDEFYTTDISRTKGNTGLGLAIAKQFTEMLDGTISAALSNGKFILTVTMQ</sequence>
<keyword evidence="8" id="KW-0547">Nucleotide-binding</keyword>
<dbReference type="SUPFAM" id="SSF55874">
    <property type="entry name" value="ATPase domain of HSP90 chaperone/DNA topoisomerase II/histidine kinase"/>
    <property type="match status" value="1"/>
</dbReference>
<dbReference type="PANTHER" id="PTHR45528:SF1">
    <property type="entry name" value="SENSOR HISTIDINE KINASE CPXA"/>
    <property type="match status" value="1"/>
</dbReference>
<evidence type="ECO:0000256" key="12">
    <source>
        <dbReference type="ARBA" id="ARBA00023012"/>
    </source>
</evidence>
<dbReference type="PROSITE" id="PS50109">
    <property type="entry name" value="HIS_KIN"/>
    <property type="match status" value="1"/>
</dbReference>
<gene>
    <name evidence="17" type="ORF">RASY3_08120</name>
    <name evidence="16" type="ORF">RASY3_18505</name>
</gene>
<evidence type="ECO:0000313" key="17">
    <source>
        <dbReference type="EMBL" id="EXM40214.1"/>
    </source>
</evidence>
<evidence type="ECO:0000256" key="7">
    <source>
        <dbReference type="ARBA" id="ARBA00022692"/>
    </source>
</evidence>
<organism evidence="16 18">
    <name type="scientific">Ruminococcus albus SY3</name>
    <dbReference type="NCBI Taxonomy" id="1341156"/>
    <lineage>
        <taxon>Bacteria</taxon>
        <taxon>Bacillati</taxon>
        <taxon>Bacillota</taxon>
        <taxon>Clostridia</taxon>
        <taxon>Eubacteriales</taxon>
        <taxon>Oscillospiraceae</taxon>
        <taxon>Ruminococcus</taxon>
    </lineage>
</organism>
<dbReference type="OrthoDB" id="335833at2"/>
<dbReference type="InterPro" id="IPR036890">
    <property type="entry name" value="HATPase_C_sf"/>
</dbReference>
<keyword evidence="14" id="KW-0175">Coiled coil</keyword>
<keyword evidence="13" id="KW-0472">Membrane</keyword>
<dbReference type="InterPro" id="IPR004358">
    <property type="entry name" value="Sig_transdc_His_kin-like_C"/>
</dbReference>
<evidence type="ECO:0000256" key="11">
    <source>
        <dbReference type="ARBA" id="ARBA00022989"/>
    </source>
</evidence>
<dbReference type="EMBL" id="JEOB01000002">
    <property type="protein sequence ID" value="EXM40214.1"/>
    <property type="molecule type" value="Genomic_DNA"/>
</dbReference>
<dbReference type="PATRIC" id="fig|1341156.4.peg.3291"/>
<dbReference type="InterPro" id="IPR003661">
    <property type="entry name" value="HisK_dim/P_dom"/>
</dbReference>
<dbReference type="SMART" id="SM00388">
    <property type="entry name" value="HisKA"/>
    <property type="match status" value="1"/>
</dbReference>
<evidence type="ECO:0000313" key="18">
    <source>
        <dbReference type="Proteomes" id="UP000021369"/>
    </source>
</evidence>
<keyword evidence="12" id="KW-0902">Two-component regulatory system</keyword>
<keyword evidence="5" id="KW-0597">Phosphoprotein</keyword>
<dbReference type="EC" id="2.7.13.3" evidence="3"/>
<dbReference type="Proteomes" id="UP000021369">
    <property type="component" value="Unassembled WGS sequence"/>
</dbReference>
<dbReference type="InterPro" id="IPR050398">
    <property type="entry name" value="HssS/ArlS-like"/>
</dbReference>
<evidence type="ECO:0000256" key="5">
    <source>
        <dbReference type="ARBA" id="ARBA00022553"/>
    </source>
</evidence>
<evidence type="ECO:0000256" key="4">
    <source>
        <dbReference type="ARBA" id="ARBA00022475"/>
    </source>
</evidence>
<dbReference type="InterPro" id="IPR036097">
    <property type="entry name" value="HisK_dim/P_sf"/>
</dbReference>
<evidence type="ECO:0000256" key="2">
    <source>
        <dbReference type="ARBA" id="ARBA00004651"/>
    </source>
</evidence>
<evidence type="ECO:0000256" key="9">
    <source>
        <dbReference type="ARBA" id="ARBA00022777"/>
    </source>
</evidence>
<comment type="subcellular location">
    <subcellularLocation>
        <location evidence="2">Cell membrane</location>
        <topology evidence="2">Multi-pass membrane protein</topology>
    </subcellularLocation>
</comment>
<dbReference type="CDD" id="cd00082">
    <property type="entry name" value="HisKA"/>
    <property type="match status" value="1"/>
</dbReference>
<dbReference type="GO" id="GO:0005886">
    <property type="term" value="C:plasma membrane"/>
    <property type="evidence" value="ECO:0007669"/>
    <property type="project" value="UniProtKB-SubCell"/>
</dbReference>
<keyword evidence="9" id="KW-0418">Kinase</keyword>
<evidence type="ECO:0000256" key="6">
    <source>
        <dbReference type="ARBA" id="ARBA00022679"/>
    </source>
</evidence>
<evidence type="ECO:0000256" key="1">
    <source>
        <dbReference type="ARBA" id="ARBA00000085"/>
    </source>
</evidence>
<evidence type="ECO:0000256" key="3">
    <source>
        <dbReference type="ARBA" id="ARBA00012438"/>
    </source>
</evidence>
<comment type="caution">
    <text evidence="16">The sequence shown here is derived from an EMBL/GenBank/DDBJ whole genome shotgun (WGS) entry which is preliminary data.</text>
</comment>
<dbReference type="Pfam" id="PF00512">
    <property type="entry name" value="HisKA"/>
    <property type="match status" value="1"/>
</dbReference>
<dbReference type="SUPFAM" id="SSF47384">
    <property type="entry name" value="Homodimeric domain of signal transducing histidine kinase"/>
    <property type="match status" value="1"/>
</dbReference>
<dbReference type="InterPro" id="IPR003594">
    <property type="entry name" value="HATPase_dom"/>
</dbReference>
<feature type="coiled-coil region" evidence="14">
    <location>
        <begin position="19"/>
        <end position="83"/>
    </location>
</feature>
<proteinExistence type="predicted"/>
<name>A0A011WNX0_RUMAL</name>
<keyword evidence="4" id="KW-1003">Cell membrane</keyword>
<comment type="catalytic activity">
    <reaction evidence="1">
        <text>ATP + protein L-histidine = ADP + protein N-phospho-L-histidine.</text>
        <dbReference type="EC" id="2.7.13.3"/>
    </reaction>
</comment>
<dbReference type="Pfam" id="PF02518">
    <property type="entry name" value="HATPase_c"/>
    <property type="match status" value="1"/>
</dbReference>